<evidence type="ECO:0000313" key="11">
    <source>
        <dbReference type="EMBL" id="NWC35737.1"/>
    </source>
</evidence>
<proteinExistence type="inferred from homology"/>
<dbReference type="NCBIfam" id="TIGR01726">
    <property type="entry name" value="HEQRo_perm_3TM"/>
    <property type="match status" value="1"/>
</dbReference>
<dbReference type="RefSeq" id="WP_177063189.1">
    <property type="nucleotide sequence ID" value="NZ_JACAPB010000001.1"/>
</dbReference>
<dbReference type="InterPro" id="IPR035906">
    <property type="entry name" value="MetI-like_sf"/>
</dbReference>
<organism evidence="11 12">
    <name type="scientific">Pseudomonas gingeri</name>
    <dbReference type="NCBI Taxonomy" id="117681"/>
    <lineage>
        <taxon>Bacteria</taxon>
        <taxon>Pseudomonadati</taxon>
        <taxon>Pseudomonadota</taxon>
        <taxon>Gammaproteobacteria</taxon>
        <taxon>Pseudomonadales</taxon>
        <taxon>Pseudomonadaceae</taxon>
        <taxon>Pseudomonas</taxon>
    </lineage>
</organism>
<keyword evidence="3 9" id="KW-0813">Transport</keyword>
<gene>
    <name evidence="11" type="ORF">HX876_25535</name>
</gene>
<dbReference type="AlphaFoldDB" id="A0A7Y8CLU9"/>
<evidence type="ECO:0000256" key="9">
    <source>
        <dbReference type="RuleBase" id="RU363032"/>
    </source>
</evidence>
<dbReference type="GO" id="GO:0022857">
    <property type="term" value="F:transmembrane transporter activity"/>
    <property type="evidence" value="ECO:0007669"/>
    <property type="project" value="InterPro"/>
</dbReference>
<dbReference type="GO" id="GO:0006865">
    <property type="term" value="P:amino acid transport"/>
    <property type="evidence" value="ECO:0007669"/>
    <property type="project" value="UniProtKB-KW"/>
</dbReference>
<evidence type="ECO:0000256" key="6">
    <source>
        <dbReference type="ARBA" id="ARBA00022970"/>
    </source>
</evidence>
<protein>
    <submittedName>
        <fullName evidence="11">Amino acid ABC transporter permease</fullName>
    </submittedName>
</protein>
<keyword evidence="6" id="KW-0029">Amino-acid transport</keyword>
<dbReference type="CDD" id="cd06261">
    <property type="entry name" value="TM_PBP2"/>
    <property type="match status" value="1"/>
</dbReference>
<dbReference type="Pfam" id="PF00528">
    <property type="entry name" value="BPD_transp_1"/>
    <property type="match status" value="1"/>
</dbReference>
<reference evidence="11 12" key="1">
    <citation type="submission" date="2020-04" db="EMBL/GenBank/DDBJ databases">
        <title>Molecular characterization of pseudomonads from Agaricus bisporus reveal novel blotch 2 pathogens in Western Europe.</title>
        <authorList>
            <person name="Taparia T."/>
            <person name="Krijger M."/>
            <person name="Haynes E."/>
            <person name="Elpinstone J.G."/>
            <person name="Noble R."/>
            <person name="Van Der Wolf J."/>
        </authorList>
    </citation>
    <scope>NUCLEOTIDE SEQUENCE [LARGE SCALE GENOMIC DNA]</scope>
    <source>
        <strain evidence="11 12">IPO3737</strain>
    </source>
</reference>
<dbReference type="PANTHER" id="PTHR30614:SF0">
    <property type="entry name" value="L-CYSTINE TRANSPORT SYSTEM PERMEASE PROTEIN TCYL"/>
    <property type="match status" value="1"/>
</dbReference>
<sequence length="226" mass="25501">MNYSFDFGAVWAFRWVFAKSIVLTLEISLLAIVLGTVLGVLMGAARAIDKRGLILTPLWAFSTLFVYLQLSIPALVLLVWMYYCLPLLGINISSYWTAILALGINLSPFAAEIFRSSLRNMPRGEMQAARAMGYTSLQTFLYFSLPHFVRNSIPPLMGQYYTTLKMSSLASVIGVFEIINTAQEVINQTYKTLEVYTMVALCYALVVIPFALLAKRYEDRVFVERN</sequence>
<dbReference type="Gene3D" id="1.10.3720.10">
    <property type="entry name" value="MetI-like"/>
    <property type="match status" value="1"/>
</dbReference>
<keyword evidence="7 9" id="KW-1133">Transmembrane helix</keyword>
<dbReference type="GO" id="GO:0043190">
    <property type="term" value="C:ATP-binding cassette (ABC) transporter complex"/>
    <property type="evidence" value="ECO:0007669"/>
    <property type="project" value="InterPro"/>
</dbReference>
<feature type="transmembrane region" description="Helical" evidence="9">
    <location>
        <begin position="20"/>
        <end position="45"/>
    </location>
</feature>
<evidence type="ECO:0000256" key="2">
    <source>
        <dbReference type="ARBA" id="ARBA00010072"/>
    </source>
</evidence>
<dbReference type="EMBL" id="JACAQD010000035">
    <property type="protein sequence ID" value="NWC35737.1"/>
    <property type="molecule type" value="Genomic_DNA"/>
</dbReference>
<feature type="transmembrane region" description="Helical" evidence="9">
    <location>
        <begin position="195"/>
        <end position="214"/>
    </location>
</feature>
<evidence type="ECO:0000256" key="8">
    <source>
        <dbReference type="ARBA" id="ARBA00023136"/>
    </source>
</evidence>
<comment type="subcellular location">
    <subcellularLocation>
        <location evidence="1">Cell inner membrane</location>
        <topology evidence="1">Multi-pass membrane protein</topology>
    </subcellularLocation>
    <subcellularLocation>
        <location evidence="9">Cell membrane</location>
        <topology evidence="9">Multi-pass membrane protein</topology>
    </subcellularLocation>
</comment>
<dbReference type="InterPro" id="IPR010065">
    <property type="entry name" value="AA_ABC_transptr_permease_3TM"/>
</dbReference>
<evidence type="ECO:0000313" key="12">
    <source>
        <dbReference type="Proteomes" id="UP000520592"/>
    </source>
</evidence>
<name>A0A7Y8CLU9_9PSED</name>
<keyword evidence="5 9" id="KW-0812">Transmembrane</keyword>
<evidence type="ECO:0000256" key="5">
    <source>
        <dbReference type="ARBA" id="ARBA00022692"/>
    </source>
</evidence>
<keyword evidence="4" id="KW-1003">Cell membrane</keyword>
<feature type="domain" description="ABC transmembrane type-1" evidence="10">
    <location>
        <begin position="21"/>
        <end position="214"/>
    </location>
</feature>
<comment type="similarity">
    <text evidence="2">Belongs to the binding-protein-dependent transport system permease family. HisMQ subfamily.</text>
</comment>
<evidence type="ECO:0000256" key="4">
    <source>
        <dbReference type="ARBA" id="ARBA00022475"/>
    </source>
</evidence>
<dbReference type="InterPro" id="IPR043429">
    <property type="entry name" value="ArtM/GltK/GlnP/TcyL/YhdX-like"/>
</dbReference>
<evidence type="ECO:0000256" key="1">
    <source>
        <dbReference type="ARBA" id="ARBA00004429"/>
    </source>
</evidence>
<dbReference type="InterPro" id="IPR000515">
    <property type="entry name" value="MetI-like"/>
</dbReference>
<dbReference type="PANTHER" id="PTHR30614">
    <property type="entry name" value="MEMBRANE COMPONENT OF AMINO ACID ABC TRANSPORTER"/>
    <property type="match status" value="1"/>
</dbReference>
<comment type="caution">
    <text evidence="11">The sequence shown here is derived from an EMBL/GenBank/DDBJ whole genome shotgun (WGS) entry which is preliminary data.</text>
</comment>
<keyword evidence="8 9" id="KW-0472">Membrane</keyword>
<evidence type="ECO:0000256" key="7">
    <source>
        <dbReference type="ARBA" id="ARBA00022989"/>
    </source>
</evidence>
<dbReference type="Proteomes" id="UP000520592">
    <property type="component" value="Unassembled WGS sequence"/>
</dbReference>
<feature type="transmembrane region" description="Helical" evidence="9">
    <location>
        <begin position="95"/>
        <end position="111"/>
    </location>
</feature>
<dbReference type="PROSITE" id="PS50928">
    <property type="entry name" value="ABC_TM1"/>
    <property type="match status" value="1"/>
</dbReference>
<dbReference type="SUPFAM" id="SSF161098">
    <property type="entry name" value="MetI-like"/>
    <property type="match status" value="1"/>
</dbReference>
<feature type="transmembrane region" description="Helical" evidence="9">
    <location>
        <begin position="57"/>
        <end position="83"/>
    </location>
</feature>
<accession>A0A7Y8CLU9</accession>
<evidence type="ECO:0000259" key="10">
    <source>
        <dbReference type="PROSITE" id="PS50928"/>
    </source>
</evidence>
<evidence type="ECO:0000256" key="3">
    <source>
        <dbReference type="ARBA" id="ARBA00022448"/>
    </source>
</evidence>